<gene>
    <name evidence="1" type="ORF">S06H3_66291</name>
</gene>
<organism evidence="1">
    <name type="scientific">marine sediment metagenome</name>
    <dbReference type="NCBI Taxonomy" id="412755"/>
    <lineage>
        <taxon>unclassified sequences</taxon>
        <taxon>metagenomes</taxon>
        <taxon>ecological metagenomes</taxon>
    </lineage>
</organism>
<evidence type="ECO:0000313" key="1">
    <source>
        <dbReference type="EMBL" id="GAI65812.1"/>
    </source>
</evidence>
<name>X1QBE3_9ZZZZ</name>
<dbReference type="AlphaFoldDB" id="X1QBE3"/>
<sequence>MVPGFVVQGPVVLAANFELSSHQKYYSNLER</sequence>
<reference evidence="1" key="1">
    <citation type="journal article" date="2014" name="Front. Microbiol.">
        <title>High frequency of phylogenetically diverse reductive dehalogenase-homologous genes in deep subseafloor sedimentary metagenomes.</title>
        <authorList>
            <person name="Kawai M."/>
            <person name="Futagami T."/>
            <person name="Toyoda A."/>
            <person name="Takaki Y."/>
            <person name="Nishi S."/>
            <person name="Hori S."/>
            <person name="Arai W."/>
            <person name="Tsubouchi T."/>
            <person name="Morono Y."/>
            <person name="Uchiyama I."/>
            <person name="Ito T."/>
            <person name="Fujiyama A."/>
            <person name="Inagaki F."/>
            <person name="Takami H."/>
        </authorList>
    </citation>
    <scope>NUCLEOTIDE SEQUENCE</scope>
    <source>
        <strain evidence="1">Expedition CK06-06</strain>
    </source>
</reference>
<protein>
    <submittedName>
        <fullName evidence="1">Uncharacterized protein</fullName>
    </submittedName>
</protein>
<proteinExistence type="predicted"/>
<accession>X1QBE3</accession>
<feature type="non-terminal residue" evidence="1">
    <location>
        <position position="31"/>
    </location>
</feature>
<dbReference type="EMBL" id="BARV01045089">
    <property type="protein sequence ID" value="GAI65812.1"/>
    <property type="molecule type" value="Genomic_DNA"/>
</dbReference>
<comment type="caution">
    <text evidence="1">The sequence shown here is derived from an EMBL/GenBank/DDBJ whole genome shotgun (WGS) entry which is preliminary data.</text>
</comment>